<dbReference type="RefSeq" id="WP_132155772.1">
    <property type="nucleotide sequence ID" value="NZ_SLWR01000014.1"/>
</dbReference>
<keyword evidence="1" id="KW-0812">Transmembrane</keyword>
<protein>
    <submittedName>
        <fullName evidence="2">Uncharacterized protein</fullName>
    </submittedName>
</protein>
<dbReference type="EMBL" id="SLWR01000014">
    <property type="protein sequence ID" value="TCO42297.1"/>
    <property type="molecule type" value="Genomic_DNA"/>
</dbReference>
<organism evidence="2 3">
    <name type="scientific">Kribbella antiqua</name>
    <dbReference type="NCBI Taxonomy" id="2512217"/>
    <lineage>
        <taxon>Bacteria</taxon>
        <taxon>Bacillati</taxon>
        <taxon>Actinomycetota</taxon>
        <taxon>Actinomycetes</taxon>
        <taxon>Propionibacteriales</taxon>
        <taxon>Kribbellaceae</taxon>
        <taxon>Kribbella</taxon>
    </lineage>
</organism>
<feature type="transmembrane region" description="Helical" evidence="1">
    <location>
        <begin position="47"/>
        <end position="73"/>
    </location>
</feature>
<dbReference type="Proteomes" id="UP000295573">
    <property type="component" value="Unassembled WGS sequence"/>
</dbReference>
<comment type="caution">
    <text evidence="2">The sequence shown here is derived from an EMBL/GenBank/DDBJ whole genome shotgun (WGS) entry which is preliminary data.</text>
</comment>
<proteinExistence type="predicted"/>
<name>A0A4R2IDB5_9ACTN</name>
<feature type="transmembrane region" description="Helical" evidence="1">
    <location>
        <begin position="6"/>
        <end position="26"/>
    </location>
</feature>
<evidence type="ECO:0000313" key="3">
    <source>
        <dbReference type="Proteomes" id="UP000295573"/>
    </source>
</evidence>
<keyword evidence="1" id="KW-0472">Membrane</keyword>
<reference evidence="2 3" key="1">
    <citation type="journal article" date="2015" name="Stand. Genomic Sci.">
        <title>Genomic Encyclopedia of Bacterial and Archaeal Type Strains, Phase III: the genomes of soil and plant-associated and newly described type strains.</title>
        <authorList>
            <person name="Whitman W.B."/>
            <person name="Woyke T."/>
            <person name="Klenk H.P."/>
            <person name="Zhou Y."/>
            <person name="Lilburn T.G."/>
            <person name="Beck B.J."/>
            <person name="De Vos P."/>
            <person name="Vandamme P."/>
            <person name="Eisen J.A."/>
            <person name="Garrity G."/>
            <person name="Hugenholtz P."/>
            <person name="Kyrpides N.C."/>
        </authorList>
    </citation>
    <scope>NUCLEOTIDE SEQUENCE [LARGE SCALE GENOMIC DNA]</scope>
    <source>
        <strain evidence="2 3">VKM Ac-2541</strain>
    </source>
</reference>
<evidence type="ECO:0000256" key="1">
    <source>
        <dbReference type="SAM" id="Phobius"/>
    </source>
</evidence>
<keyword evidence="3" id="KW-1185">Reference proteome</keyword>
<gene>
    <name evidence="2" type="ORF">EV646_114120</name>
</gene>
<keyword evidence="1" id="KW-1133">Transmembrane helix</keyword>
<sequence length="78" mass="7863">MGALQGYFATSGIGSLVGAALGWFIFNQAATAAPGCVLAGSDTCLEVWGLTFLPFVLGWAALGGIFGLGIQLVKGEVL</sequence>
<evidence type="ECO:0000313" key="2">
    <source>
        <dbReference type="EMBL" id="TCO42297.1"/>
    </source>
</evidence>
<dbReference type="AlphaFoldDB" id="A0A4R2IDB5"/>
<accession>A0A4R2IDB5</accession>